<dbReference type="GO" id="GO:0009026">
    <property type="term" value="F:tagaturonate reductase activity"/>
    <property type="evidence" value="ECO:0007669"/>
    <property type="project" value="UniProtKB-EC"/>
</dbReference>
<evidence type="ECO:0000259" key="4">
    <source>
        <dbReference type="Pfam" id="PF01232"/>
    </source>
</evidence>
<evidence type="ECO:0000259" key="5">
    <source>
        <dbReference type="Pfam" id="PF08125"/>
    </source>
</evidence>
<dbReference type="AlphaFoldDB" id="A0A2Z5Y462"/>
<dbReference type="PRINTS" id="PR00084">
    <property type="entry name" value="MTLDHDRGNASE"/>
</dbReference>
<feature type="domain" description="Mannitol dehydrogenase N-terminal" evidence="4">
    <location>
        <begin position="18"/>
        <end position="259"/>
    </location>
</feature>
<dbReference type="SUPFAM" id="SSF48179">
    <property type="entry name" value="6-phosphogluconate dehydrogenase C-terminal domain-like"/>
    <property type="match status" value="1"/>
</dbReference>
<proteinExistence type="predicted"/>
<dbReference type="NCBIfam" id="NF002969">
    <property type="entry name" value="PRK03643.1"/>
    <property type="match status" value="1"/>
</dbReference>
<keyword evidence="1 6" id="KW-0560">Oxidoreductase</keyword>
<dbReference type="PANTHER" id="PTHR30524:SF0">
    <property type="entry name" value="ALTRONATE OXIDOREDUCTASE-RELATED"/>
    <property type="match status" value="1"/>
</dbReference>
<dbReference type="InterPro" id="IPR013118">
    <property type="entry name" value="Mannitol_DH_C"/>
</dbReference>
<gene>
    <name evidence="6" type="ORF">DAT561_1415</name>
</gene>
<dbReference type="InterPro" id="IPR013131">
    <property type="entry name" value="Mannitol_DH_N"/>
</dbReference>
<sequence>MKQLKKEAFKELTQYPSRVIQFGEGNFLRAFVDWQLQQLNNHQLFKGSATVIQPLSKGLKELLDEQNDYYTVILEGLLNGQVVNSHEIMTTIHEVINPYQDYQAYLALAEDDNYRFIFSNTTEAGIAFNEKDQNTEDAEKTYPAKLTQLLYRRFTLKKKGFIIIPCELIDKNGLVLKEYVLKYADLWQLGEAFKQWVLTENIFCSSLVDRIVPGYPKERASKLWEEFGYKDNAMVVAEPFLLWVIEGPKEVAAELPLDKIGLQVIFTDDQTPYRKRKVHLLNGPHTAMTSLALLAGIQTVSEVMKDQDFSVYVDHLMKKEIIPALDLPKEELLQYAEQVQERFKNPFVKHELSSISLNSISKFKTRLLPVLKSYLEKEKKLPLREVASLAGYLFIYQGTRIQPIDNPEVIDFCKKAWETPATAVKTILGNADFWGEDLNQLTGLTEQVQLYVERLGKDEVRTIIQELN</sequence>
<evidence type="ECO:0000256" key="3">
    <source>
        <dbReference type="ARBA" id="ARBA00048615"/>
    </source>
</evidence>
<evidence type="ECO:0000313" key="7">
    <source>
        <dbReference type="Proteomes" id="UP000269226"/>
    </source>
</evidence>
<keyword evidence="2" id="KW-0520">NAD</keyword>
<dbReference type="EMBL" id="AP018492">
    <property type="protein sequence ID" value="BBC61513.1"/>
    <property type="molecule type" value="Genomic_DNA"/>
</dbReference>
<dbReference type="EC" id="1.1.1.58" evidence="6"/>
<dbReference type="Gene3D" id="3.40.50.720">
    <property type="entry name" value="NAD(P)-binding Rossmann-like Domain"/>
    <property type="match status" value="1"/>
</dbReference>
<dbReference type="PANTHER" id="PTHR30524">
    <property type="entry name" value="MANNITOL-1-PHOSPHATE 5-DEHYDROGENASE"/>
    <property type="match status" value="1"/>
</dbReference>
<dbReference type="Pfam" id="PF01232">
    <property type="entry name" value="Mannitol_dh"/>
    <property type="match status" value="1"/>
</dbReference>
<dbReference type="InterPro" id="IPR000669">
    <property type="entry name" value="Mannitol_DH"/>
</dbReference>
<dbReference type="GO" id="GO:0019592">
    <property type="term" value="P:mannitol catabolic process"/>
    <property type="evidence" value="ECO:0007669"/>
    <property type="project" value="TreeGrafter"/>
</dbReference>
<comment type="catalytic activity">
    <reaction evidence="3">
        <text>D-mannitol 1-phosphate + NAD(+) = beta-D-fructose 6-phosphate + NADH + H(+)</text>
        <dbReference type="Rhea" id="RHEA:19661"/>
        <dbReference type="ChEBI" id="CHEBI:15378"/>
        <dbReference type="ChEBI" id="CHEBI:57540"/>
        <dbReference type="ChEBI" id="CHEBI:57634"/>
        <dbReference type="ChEBI" id="CHEBI:57945"/>
        <dbReference type="ChEBI" id="CHEBI:61381"/>
        <dbReference type="EC" id="1.1.1.17"/>
    </reaction>
</comment>
<dbReference type="Proteomes" id="UP000269226">
    <property type="component" value="Chromosome"/>
</dbReference>
<dbReference type="GO" id="GO:0005829">
    <property type="term" value="C:cytosol"/>
    <property type="evidence" value="ECO:0007669"/>
    <property type="project" value="TreeGrafter"/>
</dbReference>
<dbReference type="GeneID" id="57043951"/>
<dbReference type="RefSeq" id="WP_015695321.1">
    <property type="nucleotide sequence ID" value="NZ_AP018492.1"/>
</dbReference>
<evidence type="ECO:0000256" key="1">
    <source>
        <dbReference type="ARBA" id="ARBA00023002"/>
    </source>
</evidence>
<dbReference type="InterPro" id="IPR036291">
    <property type="entry name" value="NAD(P)-bd_dom_sf"/>
</dbReference>
<reference evidence="6 7" key="1">
    <citation type="submission" date="2018-01" db="EMBL/GenBank/DDBJ databases">
        <title>Whole genome sequence of Melissococcus plutonius DAT561.</title>
        <authorList>
            <person name="Okumura K."/>
            <person name="Takamatsu D."/>
            <person name="Okura M."/>
        </authorList>
    </citation>
    <scope>NUCLEOTIDE SEQUENCE [LARGE SCALE GENOMIC DNA]</scope>
    <source>
        <strain evidence="6 7">DAT561</strain>
    </source>
</reference>
<evidence type="ECO:0000256" key="2">
    <source>
        <dbReference type="ARBA" id="ARBA00023027"/>
    </source>
</evidence>
<dbReference type="GO" id="GO:0008926">
    <property type="term" value="F:mannitol-1-phosphate 5-dehydrogenase activity"/>
    <property type="evidence" value="ECO:0007669"/>
    <property type="project" value="UniProtKB-EC"/>
</dbReference>
<dbReference type="InterPro" id="IPR013328">
    <property type="entry name" value="6PGD_dom2"/>
</dbReference>
<dbReference type="SUPFAM" id="SSF51735">
    <property type="entry name" value="NAD(P)-binding Rossmann-fold domains"/>
    <property type="match status" value="1"/>
</dbReference>
<dbReference type="Pfam" id="PF08125">
    <property type="entry name" value="Mannitol_dh_C"/>
    <property type="match status" value="1"/>
</dbReference>
<dbReference type="Gene3D" id="1.10.1040.10">
    <property type="entry name" value="N-(1-d-carboxylethyl)-l-norvaline Dehydrogenase, domain 2"/>
    <property type="match status" value="1"/>
</dbReference>
<feature type="domain" description="Mannitol dehydrogenase C-terminal" evidence="5">
    <location>
        <begin position="271"/>
        <end position="454"/>
    </location>
</feature>
<organism evidence="6 7">
    <name type="scientific">Melissococcus plutonius</name>
    <dbReference type="NCBI Taxonomy" id="33970"/>
    <lineage>
        <taxon>Bacteria</taxon>
        <taxon>Bacillati</taxon>
        <taxon>Bacillota</taxon>
        <taxon>Bacilli</taxon>
        <taxon>Lactobacillales</taxon>
        <taxon>Enterococcaceae</taxon>
        <taxon>Melissococcus</taxon>
    </lineage>
</organism>
<protein>
    <submittedName>
        <fullName evidence="6">Altronate oxidoreductase</fullName>
        <ecNumber evidence="6">1.1.1.58</ecNumber>
    </submittedName>
</protein>
<accession>A0A2Z5Y462</accession>
<dbReference type="InterPro" id="IPR008927">
    <property type="entry name" value="6-PGluconate_DH-like_C_sf"/>
</dbReference>
<evidence type="ECO:0000313" key="6">
    <source>
        <dbReference type="EMBL" id="BBC61513.1"/>
    </source>
</evidence>
<name>A0A2Z5Y462_9ENTE</name>